<dbReference type="AlphaFoldDB" id="A0A4Z2CS96"/>
<organism evidence="1 2">
    <name type="scientific">Schistosoma japonicum</name>
    <name type="common">Blood fluke</name>
    <dbReference type="NCBI Taxonomy" id="6182"/>
    <lineage>
        <taxon>Eukaryota</taxon>
        <taxon>Metazoa</taxon>
        <taxon>Spiralia</taxon>
        <taxon>Lophotrochozoa</taxon>
        <taxon>Platyhelminthes</taxon>
        <taxon>Trematoda</taxon>
        <taxon>Digenea</taxon>
        <taxon>Strigeidida</taxon>
        <taxon>Schistosomatoidea</taxon>
        <taxon>Schistosomatidae</taxon>
        <taxon>Schistosoma</taxon>
    </lineage>
</organism>
<gene>
    <name evidence="1" type="ORF">EWB00_007910</name>
</gene>
<proteinExistence type="predicted"/>
<dbReference type="Proteomes" id="UP000311919">
    <property type="component" value="Unassembled WGS sequence"/>
</dbReference>
<protein>
    <submittedName>
        <fullName evidence="1">Uncharacterized protein</fullName>
    </submittedName>
</protein>
<evidence type="ECO:0000313" key="2">
    <source>
        <dbReference type="Proteomes" id="UP000311919"/>
    </source>
</evidence>
<accession>A0A4Z2CS96</accession>
<name>A0A4Z2CS96_SCHJA</name>
<evidence type="ECO:0000313" key="1">
    <source>
        <dbReference type="EMBL" id="TNN07151.1"/>
    </source>
</evidence>
<reference evidence="1 2" key="1">
    <citation type="submission" date="2019-03" db="EMBL/GenBank/DDBJ databases">
        <title>An improved genome assembly of the fluke Schistosoma japonicum.</title>
        <authorList>
            <person name="Hu W."/>
            <person name="Luo F."/>
            <person name="Yin M."/>
            <person name="Mo X."/>
            <person name="Sun C."/>
            <person name="Wu Q."/>
            <person name="Zhu B."/>
            <person name="Xiang M."/>
            <person name="Wang J."/>
            <person name="Wang Y."/>
            <person name="Zhang T."/>
            <person name="Xu B."/>
            <person name="Zheng H."/>
            <person name="Feng Z."/>
        </authorList>
    </citation>
    <scope>NUCLEOTIDE SEQUENCE [LARGE SCALE GENOMIC DNA]</scope>
    <source>
        <strain evidence="1">HuSjv2</strain>
        <tissue evidence="1">Worms</tissue>
    </source>
</reference>
<comment type="caution">
    <text evidence="1">The sequence shown here is derived from an EMBL/GenBank/DDBJ whole genome shotgun (WGS) entry which is preliminary data.</text>
</comment>
<feature type="non-terminal residue" evidence="1">
    <location>
        <position position="1"/>
    </location>
</feature>
<dbReference type="EMBL" id="SKCS01000438">
    <property type="protein sequence ID" value="TNN07151.1"/>
    <property type="molecule type" value="Genomic_DNA"/>
</dbReference>
<dbReference type="OrthoDB" id="10400840at2759"/>
<sequence>HDSMNNVTGLKSSDLRQYRSEQLLIDTTVKYIDLNKNQTSISFIIDKSNTEQPSRQAYIYQSTLKNLLNRCAKHELLLNREPTYYFHIPTRSYTLPMHLSRTELRLHSRSATIPRYNNKFEMIIHVTDSQSISEREDSMYDVNRRKSTRYRMYTSLPRTKHALLYYPQPGSPGIILDSSTIENKRQSSNFSTGEFQFRIENMFWAMHIAFKHLAY</sequence>
<feature type="non-terminal residue" evidence="1">
    <location>
        <position position="215"/>
    </location>
</feature>
<keyword evidence="2" id="KW-1185">Reference proteome</keyword>